<accession>A0A0G3HD43</accession>
<proteinExistence type="predicted"/>
<name>A0A0G3HD43_9CORY</name>
<protein>
    <submittedName>
        <fullName evidence="1">Uncharacterized protein</fullName>
    </submittedName>
</protein>
<dbReference type="OrthoDB" id="4420183at2"/>
<gene>
    <name evidence="1" type="ORF">CUTER_06510</name>
</gene>
<keyword evidence="2" id="KW-1185">Reference proteome</keyword>
<dbReference type="EMBL" id="CP011546">
    <property type="protein sequence ID" value="AKK11291.1"/>
    <property type="molecule type" value="Genomic_DNA"/>
</dbReference>
<reference evidence="2" key="2">
    <citation type="submission" date="2015-05" db="EMBL/GenBank/DDBJ databases">
        <title>Complete genome sequence of Corynebacterium uterequi DSM 45634, isolated from the uterus of a maiden mare.</title>
        <authorList>
            <person name="Ruckert C."/>
            <person name="Albersmeier A."/>
            <person name="Winkler A."/>
            <person name="Tauch A."/>
        </authorList>
    </citation>
    <scope>NUCLEOTIDE SEQUENCE [LARGE SCALE GENOMIC DNA]</scope>
    <source>
        <strain evidence="2">DSM 45634</strain>
    </source>
</reference>
<evidence type="ECO:0000313" key="1">
    <source>
        <dbReference type="EMBL" id="AKK11291.1"/>
    </source>
</evidence>
<dbReference type="Proteomes" id="UP000035548">
    <property type="component" value="Chromosome"/>
</dbReference>
<dbReference type="KEGG" id="cut:CUTER_06510"/>
<dbReference type="AlphaFoldDB" id="A0A0G3HD43"/>
<dbReference type="STRING" id="1072256.CUTER_06510"/>
<dbReference type="PATRIC" id="fig|1072256.5.peg.1286"/>
<evidence type="ECO:0000313" key="2">
    <source>
        <dbReference type="Proteomes" id="UP000035548"/>
    </source>
</evidence>
<dbReference type="RefSeq" id="WP_047259733.1">
    <property type="nucleotide sequence ID" value="NZ_CP011546.1"/>
</dbReference>
<organism evidence="1 2">
    <name type="scientific">Corynebacterium uterequi</name>
    <dbReference type="NCBI Taxonomy" id="1072256"/>
    <lineage>
        <taxon>Bacteria</taxon>
        <taxon>Bacillati</taxon>
        <taxon>Actinomycetota</taxon>
        <taxon>Actinomycetes</taxon>
        <taxon>Mycobacteriales</taxon>
        <taxon>Corynebacteriaceae</taxon>
        <taxon>Corynebacterium</taxon>
    </lineage>
</organism>
<sequence length="246" mass="25450">MSTDLLSIGLGFERWQDAVEAAIATNQLSVLGEVRGGQLIHYADPSGALITIMAVEPYATFAGFESVSQTFGNVTMVNDVVAYCEVIDAHGSVMQGVTVNLVHGPLLAELPTQEWQQLAVAALMIDYTLYPSSEDFAAAGLGAVGEFDSPGARIVASGDGSQVPDAAATFSARVLDSEYRHNQLSGQRFIHATVDGAFPFDVCLPDAPELPVRDSIIYGSAVMTAAVTSPTGGCGGCGGSCGCGGH</sequence>
<reference evidence="1 2" key="1">
    <citation type="journal article" date="2015" name="Genome Announc.">
        <title>Virulence Factor Genes Detected in the Complete Genome Sequence of Corynebacterium uterequi DSM 45634, Isolated from the Uterus of a Maiden Mare.</title>
        <authorList>
            <person name="Ruckert C."/>
            <person name="Kriete M."/>
            <person name="Jaenicke S."/>
            <person name="Winkler A."/>
            <person name="Tauch A."/>
        </authorList>
    </citation>
    <scope>NUCLEOTIDE SEQUENCE [LARGE SCALE GENOMIC DNA]</scope>
    <source>
        <strain evidence="1 2">DSM 45634</strain>
    </source>
</reference>